<reference evidence="1 2" key="1">
    <citation type="submission" date="2017-05" db="EMBL/GenBank/DDBJ databases">
        <authorList>
            <person name="Song R."/>
            <person name="Chenine A.L."/>
            <person name="Ruprecht R.M."/>
        </authorList>
    </citation>
    <scope>NUCLEOTIDE SEQUENCE [LARGE SCALE GENOMIC DNA]</scope>
    <source>
        <strain evidence="1 2">CECT 8489</strain>
    </source>
</reference>
<accession>A0A238J4L2</accession>
<evidence type="ECO:0000313" key="2">
    <source>
        <dbReference type="Proteomes" id="UP000201838"/>
    </source>
</evidence>
<dbReference type="AlphaFoldDB" id="A0A238J4L2"/>
<name>A0A238J4L2_9RHOB</name>
<dbReference type="RefSeq" id="WP_093975873.1">
    <property type="nucleotide sequence ID" value="NZ_FXXQ01000023.1"/>
</dbReference>
<sequence length="99" mass="11414">MGLQFRELFRDGLYFELSKHANAMALRLSEGLRRKGIEFSAETETNRLFPILENTQIEALKRSFDFYVWEPVDDKRSITRLVTSWATPEEAVGAFIGAL</sequence>
<evidence type="ECO:0008006" key="3">
    <source>
        <dbReference type="Google" id="ProtNLM"/>
    </source>
</evidence>
<dbReference type="EMBL" id="FXXQ01000023">
    <property type="protein sequence ID" value="SMX25689.1"/>
    <property type="molecule type" value="Genomic_DNA"/>
</dbReference>
<evidence type="ECO:0000313" key="1">
    <source>
        <dbReference type="EMBL" id="SMX25689.1"/>
    </source>
</evidence>
<dbReference type="Proteomes" id="UP000201838">
    <property type="component" value="Unassembled WGS sequence"/>
</dbReference>
<dbReference type="Gene3D" id="3.90.1150.10">
    <property type="entry name" value="Aspartate Aminotransferase, domain 1"/>
    <property type="match status" value="1"/>
</dbReference>
<keyword evidence="2" id="KW-1185">Reference proteome</keyword>
<organism evidence="1 2">
    <name type="scientific">Boseongicola aestuarii</name>
    <dbReference type="NCBI Taxonomy" id="1470561"/>
    <lineage>
        <taxon>Bacteria</taxon>
        <taxon>Pseudomonadati</taxon>
        <taxon>Pseudomonadota</taxon>
        <taxon>Alphaproteobacteria</taxon>
        <taxon>Rhodobacterales</taxon>
        <taxon>Paracoccaceae</taxon>
        <taxon>Boseongicola</taxon>
    </lineage>
</organism>
<gene>
    <name evidence="1" type="ORF">BOA8489_03833</name>
</gene>
<dbReference type="SUPFAM" id="SSF53383">
    <property type="entry name" value="PLP-dependent transferases"/>
    <property type="match status" value="1"/>
</dbReference>
<proteinExistence type="predicted"/>
<dbReference type="InterPro" id="IPR015422">
    <property type="entry name" value="PyrdxlP-dep_Trfase_small"/>
</dbReference>
<dbReference type="InterPro" id="IPR015424">
    <property type="entry name" value="PyrdxlP-dep_Trfase"/>
</dbReference>
<dbReference type="OrthoDB" id="9774495at2"/>
<protein>
    <recommendedName>
        <fullName evidence="3">Low specificity L-threonine aldolase</fullName>
    </recommendedName>
</protein>